<sequence>MLIVFCMAITIWWGIERHKSYAWVLQDMLGIAFSISLIKNIRLPNLKVCTMLLVLLLIYDIFFVFITPLFSANKSIMVEVATGGGNKEQLPMVVKVPRFSKEALAVCLRPYSILGFGDILVPALYIGFCHSFDIMTNTPCKIYYLATTIAYGVGLFITFVMLFVMQQGQPALLYLVPCTLITGYVIGWLRGDLKKLWTGQMIPDAAAQNDNNDSEDEIYNSEGLTRRLMGNEN</sequence>
<evidence type="ECO:0000256" key="3">
    <source>
        <dbReference type="ARBA" id="ARBA00022692"/>
    </source>
</evidence>
<feature type="transmembrane region" description="Helical" evidence="7">
    <location>
        <begin position="111"/>
        <end position="130"/>
    </location>
</feature>
<evidence type="ECO:0000256" key="2">
    <source>
        <dbReference type="ARBA" id="ARBA00006859"/>
    </source>
</evidence>
<comment type="similarity">
    <text evidence="2">Belongs to the peptidase A22B family.</text>
</comment>
<name>A0A9W9ZIC6_9CNID</name>
<comment type="subcellular location">
    <subcellularLocation>
        <location evidence="1">Endomembrane system</location>
        <topology evidence="1">Multi-pass membrane protein</topology>
    </subcellularLocation>
</comment>
<evidence type="ECO:0000256" key="6">
    <source>
        <dbReference type="ARBA" id="ARBA00023136"/>
    </source>
</evidence>
<dbReference type="GO" id="GO:0033619">
    <property type="term" value="P:membrane protein proteolysis"/>
    <property type="evidence" value="ECO:0007669"/>
    <property type="project" value="TreeGrafter"/>
</dbReference>
<dbReference type="GO" id="GO:0005765">
    <property type="term" value="C:lysosomal membrane"/>
    <property type="evidence" value="ECO:0007669"/>
    <property type="project" value="TreeGrafter"/>
</dbReference>
<dbReference type="Pfam" id="PF04258">
    <property type="entry name" value="Peptidase_A22B"/>
    <property type="match status" value="1"/>
</dbReference>
<dbReference type="Proteomes" id="UP001163046">
    <property type="component" value="Unassembled WGS sequence"/>
</dbReference>
<dbReference type="OrthoDB" id="29661at2759"/>
<feature type="transmembrane region" description="Helical" evidence="7">
    <location>
        <begin position="142"/>
        <end position="165"/>
    </location>
</feature>
<keyword evidence="9" id="KW-1185">Reference proteome</keyword>
<feature type="transmembrane region" description="Helical" evidence="7">
    <location>
        <begin position="171"/>
        <end position="189"/>
    </location>
</feature>
<accession>A0A9W9ZIC6</accession>
<evidence type="ECO:0000313" key="9">
    <source>
        <dbReference type="Proteomes" id="UP001163046"/>
    </source>
</evidence>
<dbReference type="PANTHER" id="PTHR12174">
    <property type="entry name" value="SIGNAL PEPTIDE PEPTIDASE"/>
    <property type="match status" value="1"/>
</dbReference>
<keyword evidence="6 7" id="KW-0472">Membrane</keyword>
<proteinExistence type="inferred from homology"/>
<dbReference type="GO" id="GO:0030660">
    <property type="term" value="C:Golgi-associated vesicle membrane"/>
    <property type="evidence" value="ECO:0007669"/>
    <property type="project" value="TreeGrafter"/>
</dbReference>
<dbReference type="PANTHER" id="PTHR12174:SF103">
    <property type="entry name" value="INTRAMEMBRANE PROTEASE (IMPAS) FAMILY"/>
    <property type="match status" value="1"/>
</dbReference>
<reference evidence="8" key="1">
    <citation type="submission" date="2023-01" db="EMBL/GenBank/DDBJ databases">
        <title>Genome assembly of the deep-sea coral Lophelia pertusa.</title>
        <authorList>
            <person name="Herrera S."/>
            <person name="Cordes E."/>
        </authorList>
    </citation>
    <scope>NUCLEOTIDE SEQUENCE</scope>
    <source>
        <strain evidence="8">USNM1676648</strain>
        <tissue evidence="8">Polyp</tissue>
    </source>
</reference>
<dbReference type="GO" id="GO:0042500">
    <property type="term" value="F:aspartic endopeptidase activity, intramembrane cleaving"/>
    <property type="evidence" value="ECO:0007669"/>
    <property type="project" value="InterPro"/>
</dbReference>
<keyword evidence="5 7" id="KW-1133">Transmembrane helix</keyword>
<evidence type="ECO:0000256" key="4">
    <source>
        <dbReference type="ARBA" id="ARBA00022801"/>
    </source>
</evidence>
<dbReference type="EMBL" id="MU825932">
    <property type="protein sequence ID" value="KAJ7382237.1"/>
    <property type="molecule type" value="Genomic_DNA"/>
</dbReference>
<dbReference type="GO" id="GO:0098553">
    <property type="term" value="C:lumenal side of endoplasmic reticulum membrane"/>
    <property type="evidence" value="ECO:0007669"/>
    <property type="project" value="TreeGrafter"/>
</dbReference>
<feature type="transmembrane region" description="Helical" evidence="7">
    <location>
        <begin position="50"/>
        <end position="70"/>
    </location>
</feature>
<keyword evidence="4" id="KW-0378">Hydrolase</keyword>
<feature type="transmembrane region" description="Helical" evidence="7">
    <location>
        <begin position="20"/>
        <end position="38"/>
    </location>
</feature>
<organism evidence="8 9">
    <name type="scientific">Desmophyllum pertusum</name>
    <dbReference type="NCBI Taxonomy" id="174260"/>
    <lineage>
        <taxon>Eukaryota</taxon>
        <taxon>Metazoa</taxon>
        <taxon>Cnidaria</taxon>
        <taxon>Anthozoa</taxon>
        <taxon>Hexacorallia</taxon>
        <taxon>Scleractinia</taxon>
        <taxon>Caryophylliina</taxon>
        <taxon>Caryophylliidae</taxon>
        <taxon>Desmophyllum</taxon>
    </lineage>
</organism>
<evidence type="ECO:0000256" key="7">
    <source>
        <dbReference type="SAM" id="Phobius"/>
    </source>
</evidence>
<protein>
    <submittedName>
        <fullName evidence="8">Signal peptide peptidase-like 2A</fullName>
    </submittedName>
</protein>
<dbReference type="InterPro" id="IPR007369">
    <property type="entry name" value="Peptidase_A22B_SPP"/>
</dbReference>
<dbReference type="InterPro" id="IPR006639">
    <property type="entry name" value="Preselin/SPP"/>
</dbReference>
<dbReference type="SMART" id="SM00730">
    <property type="entry name" value="PSN"/>
    <property type="match status" value="1"/>
</dbReference>
<evidence type="ECO:0000256" key="5">
    <source>
        <dbReference type="ARBA" id="ARBA00022989"/>
    </source>
</evidence>
<evidence type="ECO:0000256" key="1">
    <source>
        <dbReference type="ARBA" id="ARBA00004127"/>
    </source>
</evidence>
<dbReference type="GO" id="GO:0098554">
    <property type="term" value="C:cytoplasmic side of endoplasmic reticulum membrane"/>
    <property type="evidence" value="ECO:0007669"/>
    <property type="project" value="TreeGrafter"/>
</dbReference>
<comment type="caution">
    <text evidence="8">The sequence shown here is derived from an EMBL/GenBank/DDBJ whole genome shotgun (WGS) entry which is preliminary data.</text>
</comment>
<gene>
    <name evidence="8" type="primary">SPPL2A_1</name>
    <name evidence="8" type="ORF">OS493_036271</name>
</gene>
<dbReference type="AlphaFoldDB" id="A0A9W9ZIC6"/>
<keyword evidence="3 7" id="KW-0812">Transmembrane</keyword>
<evidence type="ECO:0000313" key="8">
    <source>
        <dbReference type="EMBL" id="KAJ7382237.1"/>
    </source>
</evidence>